<sequence>GTNGQLLQGDINLTTGVYRTEIPENIYYALAVNDATLNAQKDRIGELADALNMSTAVDFFPQISAEAPVAPIDKRVAPEINKVSYFPCDDCVAPDQLVIEDCSGNCLTLVAAGTFECDMTLQLNIKDPKNRAFTVAGSILDGVQITPEISDRLVPLVDSIKPSDSRKVIFNLEYFVNIGPAIAKRNLSFDILNEFGFSQNFTVEADNLVPTGVDNEFSCGATITTIDNEVVGGI</sequence>
<organism evidence="1">
    <name type="scientific">hydrothermal vent metagenome</name>
    <dbReference type="NCBI Taxonomy" id="652676"/>
    <lineage>
        <taxon>unclassified sequences</taxon>
        <taxon>metagenomes</taxon>
        <taxon>ecological metagenomes</taxon>
    </lineage>
</organism>
<protein>
    <submittedName>
        <fullName evidence="1">Uncharacterized protein</fullName>
    </submittedName>
</protein>
<gene>
    <name evidence="1" type="ORF">MNBD_GAMMA10-2095</name>
</gene>
<evidence type="ECO:0000313" key="1">
    <source>
        <dbReference type="EMBL" id="VAW70624.1"/>
    </source>
</evidence>
<proteinExistence type="predicted"/>
<feature type="non-terminal residue" evidence="1">
    <location>
        <position position="1"/>
    </location>
</feature>
<reference evidence="1" key="1">
    <citation type="submission" date="2018-06" db="EMBL/GenBank/DDBJ databases">
        <authorList>
            <person name="Zhirakovskaya E."/>
        </authorList>
    </citation>
    <scope>NUCLEOTIDE SEQUENCE</scope>
</reference>
<accession>A0A3B0YP21</accession>
<name>A0A3B0YP21_9ZZZZ</name>
<dbReference type="AlphaFoldDB" id="A0A3B0YP21"/>
<dbReference type="EMBL" id="UOFJ01000538">
    <property type="protein sequence ID" value="VAW70624.1"/>
    <property type="molecule type" value="Genomic_DNA"/>
</dbReference>